<keyword evidence="2" id="KW-1185">Reference proteome</keyword>
<dbReference type="Proteomes" id="UP001172155">
    <property type="component" value="Unassembled WGS sequence"/>
</dbReference>
<accession>A0AA40EPL1</accession>
<sequence length="138" mass="14530">MEEAQTKTNGPCSSPVIGSHATTACSGLLSAPLHHQGTLQSPLLPTCPLALPSMPPTSLDSTQQRAAPSTTCHLSNDGTATLCCSPSPSWTHRLPRLRLPYPHWTPDGDVFASALGPIPLLVVSASTLHARSTRYVAR</sequence>
<comment type="caution">
    <text evidence="1">The sequence shown here is derived from an EMBL/GenBank/DDBJ whole genome shotgun (WGS) entry which is preliminary data.</text>
</comment>
<dbReference type="PROSITE" id="PS51257">
    <property type="entry name" value="PROKAR_LIPOPROTEIN"/>
    <property type="match status" value="1"/>
</dbReference>
<gene>
    <name evidence="1" type="ORF">B0T18DRAFT_177279</name>
</gene>
<dbReference type="AlphaFoldDB" id="A0AA40EPL1"/>
<dbReference type="EMBL" id="JAUKUD010000005">
    <property type="protein sequence ID" value="KAK0743157.1"/>
    <property type="molecule type" value="Genomic_DNA"/>
</dbReference>
<reference evidence="1" key="1">
    <citation type="submission" date="2023-06" db="EMBL/GenBank/DDBJ databases">
        <title>Genome-scale phylogeny and comparative genomics of the fungal order Sordariales.</title>
        <authorList>
            <consortium name="Lawrence Berkeley National Laboratory"/>
            <person name="Hensen N."/>
            <person name="Bonometti L."/>
            <person name="Westerberg I."/>
            <person name="Brannstrom I.O."/>
            <person name="Guillou S."/>
            <person name="Cros-Aarteil S."/>
            <person name="Calhoun S."/>
            <person name="Haridas S."/>
            <person name="Kuo A."/>
            <person name="Mondo S."/>
            <person name="Pangilinan J."/>
            <person name="Riley R."/>
            <person name="LaButti K."/>
            <person name="Andreopoulos B."/>
            <person name="Lipzen A."/>
            <person name="Chen C."/>
            <person name="Yanf M."/>
            <person name="Daum C."/>
            <person name="Ng V."/>
            <person name="Clum A."/>
            <person name="Steindorff A."/>
            <person name="Ohm R."/>
            <person name="Martin F."/>
            <person name="Silar P."/>
            <person name="Natvig D."/>
            <person name="Lalanne C."/>
            <person name="Gautier V."/>
            <person name="Ament-velasquez S.L."/>
            <person name="Kruys A."/>
            <person name="Hutchinson M.I."/>
            <person name="Powell A.J."/>
            <person name="Barry K."/>
            <person name="Miller A.N."/>
            <person name="Grigoriev I.V."/>
            <person name="Debuchy R."/>
            <person name="Gladieux P."/>
            <person name="Thoren M.H."/>
            <person name="Johannesson H."/>
        </authorList>
    </citation>
    <scope>NUCLEOTIDE SEQUENCE</scope>
    <source>
        <strain evidence="1">SMH3187-1</strain>
    </source>
</reference>
<name>A0AA40EPL1_9PEZI</name>
<protein>
    <submittedName>
        <fullName evidence="1">Uncharacterized protein</fullName>
    </submittedName>
</protein>
<organism evidence="1 2">
    <name type="scientific">Schizothecium vesticola</name>
    <dbReference type="NCBI Taxonomy" id="314040"/>
    <lineage>
        <taxon>Eukaryota</taxon>
        <taxon>Fungi</taxon>
        <taxon>Dikarya</taxon>
        <taxon>Ascomycota</taxon>
        <taxon>Pezizomycotina</taxon>
        <taxon>Sordariomycetes</taxon>
        <taxon>Sordariomycetidae</taxon>
        <taxon>Sordariales</taxon>
        <taxon>Schizotheciaceae</taxon>
        <taxon>Schizothecium</taxon>
    </lineage>
</organism>
<evidence type="ECO:0000313" key="1">
    <source>
        <dbReference type="EMBL" id="KAK0743157.1"/>
    </source>
</evidence>
<proteinExistence type="predicted"/>
<evidence type="ECO:0000313" key="2">
    <source>
        <dbReference type="Proteomes" id="UP001172155"/>
    </source>
</evidence>